<dbReference type="AlphaFoldDB" id="A0A6C0CBX8"/>
<evidence type="ECO:0008006" key="3">
    <source>
        <dbReference type="Google" id="ProtNLM"/>
    </source>
</evidence>
<feature type="compositionally biased region" description="Low complexity" evidence="1">
    <location>
        <begin position="41"/>
        <end position="62"/>
    </location>
</feature>
<proteinExistence type="predicted"/>
<feature type="compositionally biased region" description="Basic residues" evidence="1">
    <location>
        <begin position="1"/>
        <end position="11"/>
    </location>
</feature>
<dbReference type="EMBL" id="MN739379">
    <property type="protein sequence ID" value="QHT01632.1"/>
    <property type="molecule type" value="Genomic_DNA"/>
</dbReference>
<reference evidence="2" key="1">
    <citation type="journal article" date="2020" name="Nature">
        <title>Giant virus diversity and host interactions through global metagenomics.</title>
        <authorList>
            <person name="Schulz F."/>
            <person name="Roux S."/>
            <person name="Paez-Espino D."/>
            <person name="Jungbluth S."/>
            <person name="Walsh D.A."/>
            <person name="Denef V.J."/>
            <person name="McMahon K.D."/>
            <person name="Konstantinidis K.T."/>
            <person name="Eloe-Fadrosh E.A."/>
            <person name="Kyrpides N.C."/>
            <person name="Woyke T."/>
        </authorList>
    </citation>
    <scope>NUCLEOTIDE SEQUENCE</scope>
    <source>
        <strain evidence="2">GVMAG-M-3300020523-10</strain>
    </source>
</reference>
<evidence type="ECO:0000313" key="2">
    <source>
        <dbReference type="EMBL" id="QHT01632.1"/>
    </source>
</evidence>
<dbReference type="SUPFAM" id="SSF56219">
    <property type="entry name" value="DNase I-like"/>
    <property type="match status" value="1"/>
</dbReference>
<feature type="region of interest" description="Disordered" evidence="1">
    <location>
        <begin position="1"/>
        <end position="66"/>
    </location>
</feature>
<protein>
    <recommendedName>
        <fullName evidence="3">Endonuclease/exonuclease/phosphatase domain-containing protein</fullName>
    </recommendedName>
</protein>
<feature type="compositionally biased region" description="Basic residues" evidence="1">
    <location>
        <begin position="31"/>
        <end position="40"/>
    </location>
</feature>
<organism evidence="2">
    <name type="scientific">viral metagenome</name>
    <dbReference type="NCBI Taxonomy" id="1070528"/>
    <lineage>
        <taxon>unclassified sequences</taxon>
        <taxon>metagenomes</taxon>
        <taxon>organismal metagenomes</taxon>
    </lineage>
</organism>
<evidence type="ECO:0000256" key="1">
    <source>
        <dbReference type="SAM" id="MobiDB-lite"/>
    </source>
</evidence>
<accession>A0A6C0CBX8</accession>
<sequence>MPSNRSLKKPQPRTASRTQGRTGSRTQGRTGSRKGSRSRSRSSSSSSSNSSSRSSRRTSSTSYVLPEPYSTRMFNYKNRRKTLKNNRGEVCKAQDFQVNDKDDGYRLDSDGSIYTNDSQSQLVYGNIIDDTGRVLYSLPEPTGPYSKTSDHKFIMVQLNLDDFAGSFTVGSANTGWEADIAPEIPNGSEAFLLNRQDGSDKRAYFKNSITTIVHHFIEKRMDAFFIQETNDRPRVSIADRTKVTLNSDDKFEGGYQSIIEALASEMRVPIIKEDTTYTPTAESYYSRGSFGDYSYVAFSVKVVIAVSIVEQSATYPTILTIWNHIRLGKFVAFYGEDMGKLFSGVDSTIEPKNYGRPILCVHTEYGVNLVNIQAPNEPNLVKLKLYSAIKMFLARAQIEIEVMAAAKKIKVIWNPKLIVLGGDFNDAKKSMRQITINDYLGKSQACLHYIDEAPFTCCTETPYNTLNNHPFGGDYILAKNPTGPITILDEYFRY</sequence>
<feature type="compositionally biased region" description="Low complexity" evidence="1">
    <location>
        <begin position="13"/>
        <end position="30"/>
    </location>
</feature>
<dbReference type="InterPro" id="IPR036691">
    <property type="entry name" value="Endo/exonu/phosph_ase_sf"/>
</dbReference>
<name>A0A6C0CBX8_9ZZZZ</name>